<comment type="caution">
    <text evidence="2">The sequence shown here is derived from an EMBL/GenBank/DDBJ whole genome shotgun (WGS) entry which is preliminary data.</text>
</comment>
<name>A0A2K8S0B2_9BURK</name>
<sequence length="191" mass="19537">MKQKASAAVFLVAAIGISGCAGKVQGLQVAPDGLDFDYTVDTGAALGVVRAFGDQGKTVVVLDRPLPADIRSVPIYLQGGVQGSADVQGNYIILAGKPDRFTVLLPAGKVDIVRSTAPAQPPRESGGELEDSPQAEAATHPDDGEEIESNLDWGAVDGQRAGAATYHGGQVPARPAGPSDGRQGPLPTSIE</sequence>
<protein>
    <submittedName>
        <fullName evidence="2">Uncharacterized protein</fullName>
    </submittedName>
</protein>
<dbReference type="AlphaFoldDB" id="A0A2K8S0B2"/>
<dbReference type="PROSITE" id="PS51257">
    <property type="entry name" value="PROKAR_LIPOPROTEIN"/>
    <property type="match status" value="1"/>
</dbReference>
<dbReference type="EMBL" id="PREU01000002">
    <property type="protein sequence ID" value="PPA77581.1"/>
    <property type="molecule type" value="Genomic_DNA"/>
</dbReference>
<dbReference type="KEGG" id="asw:CVS48_08335"/>
<feature type="region of interest" description="Disordered" evidence="1">
    <location>
        <begin position="116"/>
        <end position="191"/>
    </location>
</feature>
<reference evidence="2 3" key="1">
    <citation type="submission" date="2018-02" db="EMBL/GenBank/DDBJ databases">
        <title>Draft Genome of Achromobacter spanius stain 6.</title>
        <authorList>
            <person name="Gunasekera T.S."/>
            <person name="Radwan O."/>
            <person name="Ruiz O.N."/>
        </authorList>
    </citation>
    <scope>NUCLEOTIDE SEQUENCE [LARGE SCALE GENOMIC DNA]</scope>
    <source>
        <strain evidence="2 3">6</strain>
    </source>
</reference>
<proteinExistence type="predicted"/>
<gene>
    <name evidence="2" type="ORF">C4E15_06090</name>
</gene>
<dbReference type="Proteomes" id="UP000239990">
    <property type="component" value="Unassembled WGS sequence"/>
</dbReference>
<accession>A0A2K8S0B2</accession>
<evidence type="ECO:0000313" key="2">
    <source>
        <dbReference type="EMBL" id="PPA77581.1"/>
    </source>
</evidence>
<organism evidence="2 3">
    <name type="scientific">Achromobacter spanius</name>
    <dbReference type="NCBI Taxonomy" id="217203"/>
    <lineage>
        <taxon>Bacteria</taxon>
        <taxon>Pseudomonadati</taxon>
        <taxon>Pseudomonadota</taxon>
        <taxon>Betaproteobacteria</taxon>
        <taxon>Burkholderiales</taxon>
        <taxon>Alcaligenaceae</taxon>
        <taxon>Achromobacter</taxon>
    </lineage>
</organism>
<evidence type="ECO:0000313" key="3">
    <source>
        <dbReference type="Proteomes" id="UP000239990"/>
    </source>
</evidence>
<evidence type="ECO:0000256" key="1">
    <source>
        <dbReference type="SAM" id="MobiDB-lite"/>
    </source>
</evidence>